<organism evidence="2 3">
    <name type="scientific">Oceanobacillus locisalsi</name>
    <dbReference type="NCBI Taxonomy" id="546107"/>
    <lineage>
        <taxon>Bacteria</taxon>
        <taxon>Bacillati</taxon>
        <taxon>Bacillota</taxon>
        <taxon>Bacilli</taxon>
        <taxon>Bacillales</taxon>
        <taxon>Bacillaceae</taxon>
        <taxon>Oceanobacillus</taxon>
    </lineage>
</organism>
<evidence type="ECO:0000313" key="2">
    <source>
        <dbReference type="EMBL" id="MFD1068281.1"/>
    </source>
</evidence>
<dbReference type="RefSeq" id="WP_379594628.1">
    <property type="nucleotide sequence ID" value="NZ_JBHTKK010000048.1"/>
</dbReference>
<evidence type="ECO:0000313" key="3">
    <source>
        <dbReference type="Proteomes" id="UP001597041"/>
    </source>
</evidence>
<proteinExistence type="predicted"/>
<accession>A0ABW3NLF4</accession>
<sequence>MTMNEVIEILRAHYIECDQSTIKKWIIEGKLKASQVDSGEYEVEEEDLHNFFYYQSTVGTAFEEGISDKVRIERLLEYVQKLEEEMAKLRWEKTLLEFELGISPFN</sequence>
<gene>
    <name evidence="2" type="ORF">ACFQ19_20095</name>
</gene>
<keyword evidence="1" id="KW-0175">Coiled coil</keyword>
<dbReference type="EMBL" id="JBHTKK010000048">
    <property type="protein sequence ID" value="MFD1068281.1"/>
    <property type="molecule type" value="Genomic_DNA"/>
</dbReference>
<reference evidence="3" key="1">
    <citation type="journal article" date="2019" name="Int. J. Syst. Evol. Microbiol.">
        <title>The Global Catalogue of Microorganisms (GCM) 10K type strain sequencing project: providing services to taxonomists for standard genome sequencing and annotation.</title>
        <authorList>
            <consortium name="The Broad Institute Genomics Platform"/>
            <consortium name="The Broad Institute Genome Sequencing Center for Infectious Disease"/>
            <person name="Wu L."/>
            <person name="Ma J."/>
        </authorList>
    </citation>
    <scope>NUCLEOTIDE SEQUENCE [LARGE SCALE GENOMIC DNA]</scope>
    <source>
        <strain evidence="3">CCUG 56608</strain>
    </source>
</reference>
<keyword evidence="3" id="KW-1185">Reference proteome</keyword>
<dbReference type="Proteomes" id="UP001597041">
    <property type="component" value="Unassembled WGS sequence"/>
</dbReference>
<evidence type="ECO:0008006" key="4">
    <source>
        <dbReference type="Google" id="ProtNLM"/>
    </source>
</evidence>
<protein>
    <recommendedName>
        <fullName evidence="4">DNA-binding protein</fullName>
    </recommendedName>
</protein>
<evidence type="ECO:0000256" key="1">
    <source>
        <dbReference type="SAM" id="Coils"/>
    </source>
</evidence>
<name>A0ABW3NLF4_9BACI</name>
<feature type="coiled-coil region" evidence="1">
    <location>
        <begin position="72"/>
        <end position="99"/>
    </location>
</feature>
<comment type="caution">
    <text evidence="2">The sequence shown here is derived from an EMBL/GenBank/DDBJ whole genome shotgun (WGS) entry which is preliminary data.</text>
</comment>